<dbReference type="AlphaFoldDB" id="W5Y1W0"/>
<evidence type="ECO:0000313" key="7">
    <source>
        <dbReference type="Proteomes" id="UP000019222"/>
    </source>
</evidence>
<dbReference type="KEGG" id="cvt:B843_09430"/>
<dbReference type="SUPFAM" id="SSF53474">
    <property type="entry name" value="alpha/beta-Hydrolases"/>
    <property type="match status" value="1"/>
</dbReference>
<evidence type="ECO:0008006" key="8">
    <source>
        <dbReference type="Google" id="ProtNLM"/>
    </source>
</evidence>
<keyword evidence="2 5" id="KW-0812">Transmembrane</keyword>
<dbReference type="RefSeq" id="WP_025253283.1">
    <property type="nucleotide sequence ID" value="NZ_CP004353.1"/>
</dbReference>
<proteinExistence type="predicted"/>
<accession>W5Y1W0</accession>
<dbReference type="PANTHER" id="PTHR17920">
    <property type="entry name" value="TRANSMEMBRANE AND COILED-COIL DOMAIN-CONTAINING PROTEIN 4 TMCO4"/>
    <property type="match status" value="1"/>
</dbReference>
<evidence type="ECO:0000313" key="6">
    <source>
        <dbReference type="EMBL" id="AHI23271.1"/>
    </source>
</evidence>
<evidence type="ECO:0000256" key="5">
    <source>
        <dbReference type="SAM" id="Phobius"/>
    </source>
</evidence>
<name>W5Y1W0_9CORY</name>
<dbReference type="InterPro" id="IPR007941">
    <property type="entry name" value="DUF726"/>
</dbReference>
<dbReference type="PANTHER" id="PTHR17920:SF3">
    <property type="entry name" value="TRANSMEMBRANE AND COILED-COIL DOMAIN-CONTAINING PROTEIN 4"/>
    <property type="match status" value="1"/>
</dbReference>
<dbReference type="HOGENOM" id="CLU_037293_0_0_11"/>
<dbReference type="PATRIC" id="fig|1224164.3.peg.1904"/>
<dbReference type="Pfam" id="PF05277">
    <property type="entry name" value="DUF726"/>
    <property type="match status" value="1"/>
</dbReference>
<protein>
    <recommendedName>
        <fullName evidence="8">DUF726 domain-containing protein</fullName>
    </recommendedName>
</protein>
<keyword evidence="3 5" id="KW-1133">Transmembrane helix</keyword>
<organism evidence="6 7">
    <name type="scientific">Corynebacterium vitaeruminis DSM 20294</name>
    <dbReference type="NCBI Taxonomy" id="1224164"/>
    <lineage>
        <taxon>Bacteria</taxon>
        <taxon>Bacillati</taxon>
        <taxon>Actinomycetota</taxon>
        <taxon>Actinomycetes</taxon>
        <taxon>Mycobacteriales</taxon>
        <taxon>Corynebacteriaceae</taxon>
        <taxon>Corynebacterium</taxon>
    </lineage>
</organism>
<dbReference type="Gene3D" id="3.40.50.1820">
    <property type="entry name" value="alpha/beta hydrolase"/>
    <property type="match status" value="1"/>
</dbReference>
<dbReference type="STRING" id="1224164.B843_09430"/>
<feature type="transmembrane region" description="Helical" evidence="5">
    <location>
        <begin position="274"/>
        <end position="297"/>
    </location>
</feature>
<comment type="subcellular location">
    <subcellularLocation>
        <location evidence="1">Membrane</location>
        <topology evidence="1">Multi-pass membrane protein</topology>
    </subcellularLocation>
</comment>
<dbReference type="InterPro" id="IPR029058">
    <property type="entry name" value="AB_hydrolase_fold"/>
</dbReference>
<gene>
    <name evidence="6" type="ORF">B843_09430</name>
</gene>
<feature type="transmembrane region" description="Helical" evidence="5">
    <location>
        <begin position="216"/>
        <end position="235"/>
    </location>
</feature>
<dbReference type="eggNOG" id="ENOG5033AUK">
    <property type="taxonomic scope" value="Bacteria"/>
</dbReference>
<dbReference type="EMBL" id="CP004353">
    <property type="protein sequence ID" value="AHI23271.1"/>
    <property type="molecule type" value="Genomic_DNA"/>
</dbReference>
<feature type="transmembrane region" description="Helical" evidence="5">
    <location>
        <begin position="241"/>
        <end position="262"/>
    </location>
</feature>
<sequence length="556" mass="58294">MPKRTIESEAIRIDLQDNGDFTSELRSNLGRYVRVTKVGDAQSPRVEGDDSLTSNPAIVTEFWLATVAHIEASELESQIPAMSQPIDVDRAKELRSQAQEKAKYATKLAELSDLVTGEEEEGYCSACLQFVNHRTLSEKGLYLCKKCGNATAHCKVPKCENFGVASFGLLSGPVFCAEHLHQVPDFSKLDLRIDDLTQFKELQEYRVMNINRAAKLAMAGTVALAAATPLGFAAAPAIGGAIGTTFLGLTGAAATNAGLAALGMGSLAAGGLGMAGGTLVVAAAGGMLGSAAGVRALSAYLGDDDSFNITKVRDGSGVPVLILRGFLTEGKLSWRTEVRAVESAYPDSPIYTVEWGSKELKELSGFAGFAAGGGAGMVAKSIVRRASKRVAKNLPVAGAALGAIDLVSNPWHTAVNRANSTALALAAILQRTNIDECVVIGHSLGGRVALNLALAMAGVEDESKKVRLRAVHVLGGAIGQQGSWSALASDSIGEIHNYFSINDGVLGKLYAIAMPKQKAVGAVGIASTDPKVVNHNVSNEVQSHTKYYENVNLVVD</sequence>
<evidence type="ECO:0000256" key="2">
    <source>
        <dbReference type="ARBA" id="ARBA00022692"/>
    </source>
</evidence>
<dbReference type="Proteomes" id="UP000019222">
    <property type="component" value="Chromosome"/>
</dbReference>
<evidence type="ECO:0000256" key="3">
    <source>
        <dbReference type="ARBA" id="ARBA00022989"/>
    </source>
</evidence>
<keyword evidence="7" id="KW-1185">Reference proteome</keyword>
<keyword evidence="4 5" id="KW-0472">Membrane</keyword>
<dbReference type="GO" id="GO:0016020">
    <property type="term" value="C:membrane"/>
    <property type="evidence" value="ECO:0007669"/>
    <property type="project" value="UniProtKB-SubCell"/>
</dbReference>
<reference evidence="6 7" key="1">
    <citation type="submission" date="2013-02" db="EMBL/GenBank/DDBJ databases">
        <title>The complete genome sequence of Corynebacterium vitaeruminis DSM 20294.</title>
        <authorList>
            <person name="Ruckert C."/>
            <person name="Albersmeier A."/>
            <person name="Kalinowski J."/>
        </authorList>
    </citation>
    <scope>NUCLEOTIDE SEQUENCE [LARGE SCALE GENOMIC DNA]</scope>
    <source>
        <strain evidence="7">ATCC 10234</strain>
    </source>
</reference>
<evidence type="ECO:0000256" key="1">
    <source>
        <dbReference type="ARBA" id="ARBA00004141"/>
    </source>
</evidence>
<evidence type="ECO:0000256" key="4">
    <source>
        <dbReference type="ARBA" id="ARBA00023136"/>
    </source>
</evidence>